<dbReference type="AlphaFoldDB" id="A0AAE2MHR7"/>
<gene>
    <name evidence="1" type="ORF">GGE16_001415</name>
</gene>
<protein>
    <submittedName>
        <fullName evidence="1">Uncharacterized protein</fullName>
    </submittedName>
</protein>
<evidence type="ECO:0000313" key="2">
    <source>
        <dbReference type="Proteomes" id="UP000538507"/>
    </source>
</evidence>
<dbReference type="EMBL" id="JACIGO010000001">
    <property type="protein sequence ID" value="MBB4289399.1"/>
    <property type="molecule type" value="Genomic_DNA"/>
</dbReference>
<organism evidence="1 2">
    <name type="scientific">Rhizobium leguminosarum</name>
    <dbReference type="NCBI Taxonomy" id="384"/>
    <lineage>
        <taxon>Bacteria</taxon>
        <taxon>Pseudomonadati</taxon>
        <taxon>Pseudomonadota</taxon>
        <taxon>Alphaproteobacteria</taxon>
        <taxon>Hyphomicrobiales</taxon>
        <taxon>Rhizobiaceae</taxon>
        <taxon>Rhizobium/Agrobacterium group</taxon>
        <taxon>Rhizobium</taxon>
    </lineage>
</organism>
<accession>A0AAE2MHR7</accession>
<proteinExistence type="predicted"/>
<sequence>MGLVKSVLFGKEALSFAEKQALIAAKRHRRGIVSVGLPALLKP</sequence>
<comment type="caution">
    <text evidence="1">The sequence shown here is derived from an EMBL/GenBank/DDBJ whole genome shotgun (WGS) entry which is preliminary data.</text>
</comment>
<dbReference type="Proteomes" id="UP000538507">
    <property type="component" value="Unassembled WGS sequence"/>
</dbReference>
<evidence type="ECO:0000313" key="1">
    <source>
        <dbReference type="EMBL" id="MBB4289399.1"/>
    </source>
</evidence>
<name>A0AAE2MHR7_RHILE</name>
<dbReference type="RefSeq" id="WP_272783413.1">
    <property type="nucleotide sequence ID" value="NZ_JACHAZ010000002.1"/>
</dbReference>
<reference evidence="1 2" key="1">
    <citation type="submission" date="2020-08" db="EMBL/GenBank/DDBJ databases">
        <title>Genomic Encyclopedia of Type Strains, Phase IV (KMG-V): Genome sequencing to study the core and pangenomes of soil and plant-associated prokaryotes.</title>
        <authorList>
            <person name="Whitman W."/>
        </authorList>
    </citation>
    <scope>NUCLEOTIDE SEQUENCE [LARGE SCALE GENOMIC DNA]</scope>
    <source>
        <strain evidence="1 2">SEMIA 415</strain>
    </source>
</reference>